<sequence length="80" mass="9399">MSTEMVLHVALWLVASFGGLWVAQLKYALHKQAQLIEAIQRDYLRRDDASDRMDTLKELVIDVRDRMVRLDEKLDRKADK</sequence>
<evidence type="ECO:0000313" key="1">
    <source>
        <dbReference type="EMBL" id="TFV37360.1"/>
    </source>
</evidence>
<name>A0A9X8VL38_SERMA</name>
<comment type="caution">
    <text evidence="1">The sequence shown here is derived from an EMBL/GenBank/DDBJ whole genome shotgun (WGS) entry which is preliminary data.</text>
</comment>
<accession>A0A9X8VL38</accession>
<dbReference type="AlphaFoldDB" id="A0A9X8VL38"/>
<organism evidence="1">
    <name type="scientific">Serratia marcescens</name>
    <dbReference type="NCBI Taxonomy" id="615"/>
    <lineage>
        <taxon>Bacteria</taxon>
        <taxon>Pseudomonadati</taxon>
        <taxon>Pseudomonadota</taxon>
        <taxon>Gammaproteobacteria</taxon>
        <taxon>Enterobacterales</taxon>
        <taxon>Yersiniaceae</taxon>
        <taxon>Serratia</taxon>
    </lineage>
</organism>
<dbReference type="RefSeq" id="WP_065426231.1">
    <property type="nucleotide sequence ID" value="NZ_JVEJ01000237.1"/>
</dbReference>
<dbReference type="EMBL" id="SPSG01000447">
    <property type="protein sequence ID" value="TFV37360.1"/>
    <property type="molecule type" value="Genomic_DNA"/>
</dbReference>
<gene>
    <name evidence="1" type="ORF">E0L31_03885</name>
</gene>
<proteinExistence type="predicted"/>
<protein>
    <submittedName>
        <fullName evidence="1">Uncharacterized protein</fullName>
    </submittedName>
</protein>
<reference evidence="1" key="1">
    <citation type="submission" date="2019-03" db="EMBL/GenBank/DDBJ databases">
        <title>Serratia marcescens strain N2 draft genome.</title>
        <authorList>
            <person name="Yassin A."/>
            <person name="El-Kenawy N."/>
            <person name="Youssef N.H."/>
        </authorList>
    </citation>
    <scope>NUCLEOTIDE SEQUENCE [LARGE SCALE GENOMIC DNA]</scope>
    <source>
        <strain evidence="1">N2</strain>
    </source>
</reference>